<dbReference type="AlphaFoldDB" id="A0A2A4JWM1"/>
<accession>A0A2A4JWM1</accession>
<gene>
    <name evidence="2" type="ORF">B5V51_10278</name>
</gene>
<feature type="compositionally biased region" description="Acidic residues" evidence="1">
    <location>
        <begin position="7"/>
        <end position="21"/>
    </location>
</feature>
<evidence type="ECO:0000256" key="1">
    <source>
        <dbReference type="SAM" id="MobiDB-lite"/>
    </source>
</evidence>
<feature type="region of interest" description="Disordered" evidence="1">
    <location>
        <begin position="1"/>
        <end position="39"/>
    </location>
</feature>
<dbReference type="EMBL" id="NWSH01000479">
    <property type="protein sequence ID" value="PCG76098.1"/>
    <property type="molecule type" value="Genomic_DNA"/>
</dbReference>
<protein>
    <submittedName>
        <fullName evidence="2">Uncharacterized protein</fullName>
    </submittedName>
</protein>
<name>A0A2A4JWM1_HELVI</name>
<evidence type="ECO:0000313" key="2">
    <source>
        <dbReference type="EMBL" id="PCG76098.1"/>
    </source>
</evidence>
<organism evidence="2">
    <name type="scientific">Heliothis virescens</name>
    <name type="common">Tobacco budworm moth</name>
    <dbReference type="NCBI Taxonomy" id="7102"/>
    <lineage>
        <taxon>Eukaryota</taxon>
        <taxon>Metazoa</taxon>
        <taxon>Ecdysozoa</taxon>
        <taxon>Arthropoda</taxon>
        <taxon>Hexapoda</taxon>
        <taxon>Insecta</taxon>
        <taxon>Pterygota</taxon>
        <taxon>Neoptera</taxon>
        <taxon>Endopterygota</taxon>
        <taxon>Lepidoptera</taxon>
        <taxon>Glossata</taxon>
        <taxon>Ditrysia</taxon>
        <taxon>Noctuoidea</taxon>
        <taxon>Noctuidae</taxon>
        <taxon>Heliothinae</taxon>
        <taxon>Heliothis</taxon>
    </lineage>
</organism>
<proteinExistence type="predicted"/>
<comment type="caution">
    <text evidence="2">The sequence shown here is derived from an EMBL/GenBank/DDBJ whole genome shotgun (WGS) entry which is preliminary data.</text>
</comment>
<reference evidence="2" key="1">
    <citation type="submission" date="2017-09" db="EMBL/GenBank/DDBJ databases">
        <title>Contemporary evolution of a Lepidopteran species, Heliothis virescens, in response to modern agricultural practices.</title>
        <authorList>
            <person name="Fritz M.L."/>
            <person name="Deyonke A.M."/>
            <person name="Papanicolaou A."/>
            <person name="Micinski S."/>
            <person name="Westbrook J."/>
            <person name="Gould F."/>
        </authorList>
    </citation>
    <scope>NUCLEOTIDE SEQUENCE [LARGE SCALE GENOMIC DNA]</scope>
    <source>
        <strain evidence="2">HvINT-</strain>
        <tissue evidence="2">Whole body</tissue>
    </source>
</reference>
<sequence length="131" mass="14750">MTRRIDEDDDSEEENQSESEPEDHIEAYETEGDDEVSTVNEEKFSAENYEISDLISSHSKIKEKKLPYVPPQSKECTFAALSRQVRSVMACDSPRLRSPSPDRPPANISCTNGRILVPNYDGQLTTGLRSL</sequence>